<organism evidence="1 2">
    <name type="scientific">Anditalea andensis</name>
    <dbReference type="NCBI Taxonomy" id="1048983"/>
    <lineage>
        <taxon>Bacteria</taxon>
        <taxon>Pseudomonadati</taxon>
        <taxon>Bacteroidota</taxon>
        <taxon>Cytophagia</taxon>
        <taxon>Cytophagales</taxon>
        <taxon>Cytophagaceae</taxon>
        <taxon>Anditalea</taxon>
    </lineage>
</organism>
<dbReference type="Proteomes" id="UP000027821">
    <property type="component" value="Unassembled WGS sequence"/>
</dbReference>
<name>A0A074KP20_9BACT</name>
<comment type="caution">
    <text evidence="1">The sequence shown here is derived from an EMBL/GenBank/DDBJ whole genome shotgun (WGS) entry which is preliminary data.</text>
</comment>
<accession>A0A074KP20</accession>
<protein>
    <submittedName>
        <fullName evidence="1">Uncharacterized protein</fullName>
    </submittedName>
</protein>
<evidence type="ECO:0000313" key="2">
    <source>
        <dbReference type="Proteomes" id="UP000027821"/>
    </source>
</evidence>
<gene>
    <name evidence="1" type="ORF">EL17_23465</name>
</gene>
<keyword evidence="2" id="KW-1185">Reference proteome</keyword>
<dbReference type="RefSeq" id="WP_035079831.1">
    <property type="nucleotide sequence ID" value="NZ_JMIH01000042.1"/>
</dbReference>
<reference evidence="1 2" key="1">
    <citation type="submission" date="2014-04" db="EMBL/GenBank/DDBJ databases">
        <title>Characterization and application of a salt tolerant electro-active bacterium.</title>
        <authorList>
            <person name="Yang L."/>
            <person name="Wei S."/>
            <person name="Tay Q.X.M."/>
        </authorList>
    </citation>
    <scope>NUCLEOTIDE SEQUENCE [LARGE SCALE GENOMIC DNA]</scope>
    <source>
        <strain evidence="1 2">LY1</strain>
    </source>
</reference>
<dbReference type="EMBL" id="JMIH01000042">
    <property type="protein sequence ID" value="KEO71671.1"/>
    <property type="molecule type" value="Genomic_DNA"/>
</dbReference>
<dbReference type="AlphaFoldDB" id="A0A074KP20"/>
<evidence type="ECO:0000313" key="1">
    <source>
        <dbReference type="EMBL" id="KEO71671.1"/>
    </source>
</evidence>
<proteinExistence type="predicted"/>
<sequence>MAQIDVKKAEILKKNIENLLKIADLTWEALEDELKISFPTLRRVQDLKTNLSKKNKRKIELFFGIPEKSIDSSDPIDFPNSKTDSPYISFKEGNSSNLEYFKSKADELKAAKFVRTLVLKHSYFEQPRRKSDMIEKLKTFRKYKKSYKDSAMAKEIERMHKEDGTLNIKDPHSNKSYFLYYRNK</sequence>